<sequence>MTRSTAGPARLPDGLGLLAEIDGTQSLTGLTDTVNATCDAVEDRSERAVVVLRFAATASDSRAWPGQVSIREVNRWERAVRRLERLPAMTIALAEGACGGPALDLLLATDFRIAARGLLLMLPVNDGHIWPGMALHRLVHQLGAGRARQIVLWGNDISLDTALDLGLIDQASDDLTEALHTATVLMGRISDPELAVRRQLVLESSTADYDDALGIHLAACDRELRRLSAAPGPARPSGSDPVPPTGQVSA</sequence>
<protein>
    <submittedName>
        <fullName evidence="2">Enoyl-CoA hydratase/isomerase family protein</fullName>
    </submittedName>
</protein>
<dbReference type="InterPro" id="IPR001753">
    <property type="entry name" value="Enoyl-CoA_hydra/iso"/>
</dbReference>
<dbReference type="InterPro" id="IPR053545">
    <property type="entry name" value="Enoyl-CoA_hydratase-like"/>
</dbReference>
<dbReference type="RefSeq" id="WP_311039370.1">
    <property type="nucleotide sequence ID" value="NZ_CP117522.1"/>
</dbReference>
<evidence type="ECO:0000256" key="1">
    <source>
        <dbReference type="SAM" id="MobiDB-lite"/>
    </source>
</evidence>
<dbReference type="CDD" id="cd06558">
    <property type="entry name" value="crotonase-like"/>
    <property type="match status" value="1"/>
</dbReference>
<name>A0ABY9VE96_9ACTN</name>
<dbReference type="Pfam" id="PF00378">
    <property type="entry name" value="ECH_1"/>
    <property type="match status" value="1"/>
</dbReference>
<dbReference type="Proteomes" id="UP001305606">
    <property type="component" value="Chromosome"/>
</dbReference>
<dbReference type="Gene3D" id="3.90.226.10">
    <property type="entry name" value="2-enoyl-CoA Hydratase, Chain A, domain 1"/>
    <property type="match status" value="1"/>
</dbReference>
<gene>
    <name evidence="2" type="ORF">PS467_39710</name>
</gene>
<evidence type="ECO:0000313" key="2">
    <source>
        <dbReference type="EMBL" id="WNF01036.1"/>
    </source>
</evidence>
<dbReference type="EMBL" id="CP117522">
    <property type="protein sequence ID" value="WNF01036.1"/>
    <property type="molecule type" value="Genomic_DNA"/>
</dbReference>
<accession>A0ABY9VE96</accession>
<dbReference type="PANTHER" id="PTHR11941">
    <property type="entry name" value="ENOYL-COA HYDRATASE-RELATED"/>
    <property type="match status" value="1"/>
</dbReference>
<keyword evidence="3" id="KW-1185">Reference proteome</keyword>
<feature type="region of interest" description="Disordered" evidence="1">
    <location>
        <begin position="228"/>
        <end position="250"/>
    </location>
</feature>
<dbReference type="PANTHER" id="PTHR11941:SF54">
    <property type="entry name" value="ENOYL-COA HYDRATASE, MITOCHONDRIAL"/>
    <property type="match status" value="1"/>
</dbReference>
<proteinExistence type="predicted"/>
<dbReference type="NCBIfam" id="NF042431">
    <property type="entry name" value="EnCoAhydt_DpgB"/>
    <property type="match status" value="1"/>
</dbReference>
<evidence type="ECO:0000313" key="3">
    <source>
        <dbReference type="Proteomes" id="UP001305606"/>
    </source>
</evidence>
<dbReference type="SUPFAM" id="SSF52096">
    <property type="entry name" value="ClpP/crotonase"/>
    <property type="match status" value="1"/>
</dbReference>
<organism evidence="2 3">
    <name type="scientific">Streptomyces luomodiensis</name>
    <dbReference type="NCBI Taxonomy" id="3026192"/>
    <lineage>
        <taxon>Bacteria</taxon>
        <taxon>Bacillati</taxon>
        <taxon>Actinomycetota</taxon>
        <taxon>Actinomycetes</taxon>
        <taxon>Kitasatosporales</taxon>
        <taxon>Streptomycetaceae</taxon>
        <taxon>Streptomyces</taxon>
    </lineage>
</organism>
<dbReference type="InterPro" id="IPR029045">
    <property type="entry name" value="ClpP/crotonase-like_dom_sf"/>
</dbReference>
<reference evidence="2 3" key="1">
    <citation type="submission" date="2023-02" db="EMBL/GenBank/DDBJ databases">
        <title>Streptomyces sp. SCA4-21 with antifungal activity against Fusarium oxysporum f. sp. cubense, Streptomyces sp. SCA2-17 with antifungal activity against Fusarium oxysporum f. sp. cubense.</title>
        <authorList>
            <person name="Qi D."/>
        </authorList>
    </citation>
    <scope>NUCLEOTIDE SEQUENCE [LARGE SCALE GENOMIC DNA]</scope>
    <source>
        <strain evidence="2 3">SCA4-21</strain>
    </source>
</reference>